<protein>
    <recommendedName>
        <fullName evidence="6">30S ribosomal protein S9</fullName>
    </recommendedName>
</protein>
<organism evidence="5">
    <name type="scientific">marine sediment metagenome</name>
    <dbReference type="NCBI Taxonomy" id="412755"/>
    <lineage>
        <taxon>unclassified sequences</taxon>
        <taxon>metagenomes</taxon>
        <taxon>ecological metagenomes</taxon>
    </lineage>
</organism>
<dbReference type="Pfam" id="PF00380">
    <property type="entry name" value="Ribosomal_S9"/>
    <property type="match status" value="1"/>
</dbReference>
<dbReference type="EMBL" id="BARV01001522">
    <property type="protein sequence ID" value="GAH97196.1"/>
    <property type="molecule type" value="Genomic_DNA"/>
</dbReference>
<dbReference type="GO" id="GO:0003735">
    <property type="term" value="F:structural constituent of ribosome"/>
    <property type="evidence" value="ECO:0007669"/>
    <property type="project" value="InterPro"/>
</dbReference>
<evidence type="ECO:0000256" key="2">
    <source>
        <dbReference type="ARBA" id="ARBA00022980"/>
    </source>
</evidence>
<dbReference type="PANTHER" id="PTHR21569:SF1">
    <property type="entry name" value="SMALL RIBOSOMAL SUBUNIT PROTEIN US9M"/>
    <property type="match status" value="1"/>
</dbReference>
<dbReference type="NCBIfam" id="NF001099">
    <property type="entry name" value="PRK00132.1"/>
    <property type="match status" value="1"/>
</dbReference>
<evidence type="ECO:0000256" key="4">
    <source>
        <dbReference type="SAM" id="MobiDB-lite"/>
    </source>
</evidence>
<dbReference type="FunFam" id="3.30.230.10:FF:000001">
    <property type="entry name" value="30S ribosomal protein S9"/>
    <property type="match status" value="1"/>
</dbReference>
<dbReference type="SUPFAM" id="SSF54211">
    <property type="entry name" value="Ribosomal protein S5 domain 2-like"/>
    <property type="match status" value="1"/>
</dbReference>
<dbReference type="AlphaFoldDB" id="X1JR33"/>
<name>X1JR33_9ZZZZ</name>
<dbReference type="InterPro" id="IPR020568">
    <property type="entry name" value="Ribosomal_Su5_D2-typ_SF"/>
</dbReference>
<evidence type="ECO:0000256" key="3">
    <source>
        <dbReference type="ARBA" id="ARBA00023274"/>
    </source>
</evidence>
<dbReference type="GO" id="GO:0003723">
    <property type="term" value="F:RNA binding"/>
    <property type="evidence" value="ECO:0007669"/>
    <property type="project" value="TreeGrafter"/>
</dbReference>
<comment type="caution">
    <text evidence="5">The sequence shown here is derived from an EMBL/GenBank/DDBJ whole genome shotgun (WGS) entry which is preliminary data.</text>
</comment>
<dbReference type="InterPro" id="IPR020574">
    <property type="entry name" value="Ribosomal_uS9_CS"/>
</dbReference>
<dbReference type="InterPro" id="IPR014721">
    <property type="entry name" value="Ribsml_uS5_D2-typ_fold_subgr"/>
</dbReference>
<feature type="region of interest" description="Disordered" evidence="4">
    <location>
        <begin position="1"/>
        <end position="40"/>
    </location>
</feature>
<sequence>MATTKKATTKKVKKAKRVEKKTTTKKKVTKKEIKKPRPKPARYFEAIGRRKTSVARVRLFTQEEKLILVNEKPYQNYFPTFELQQTATASLRKMKALDKFRILVKVKGGGVHSQAEAVRHGIARALVEFNPDFRKRLRRAGYLTRDPRMRERKKFGLKRARRAPQWSKR</sequence>
<dbReference type="InterPro" id="IPR000754">
    <property type="entry name" value="Ribosomal_uS9"/>
</dbReference>
<dbReference type="HAMAP" id="MF_00532_B">
    <property type="entry name" value="Ribosomal_uS9_B"/>
    <property type="match status" value="1"/>
</dbReference>
<dbReference type="PROSITE" id="PS00360">
    <property type="entry name" value="RIBOSOMAL_S9"/>
    <property type="match status" value="1"/>
</dbReference>
<evidence type="ECO:0008006" key="6">
    <source>
        <dbReference type="Google" id="ProtNLM"/>
    </source>
</evidence>
<reference evidence="5" key="1">
    <citation type="journal article" date="2014" name="Front. Microbiol.">
        <title>High frequency of phylogenetically diverse reductive dehalogenase-homologous genes in deep subseafloor sedimentary metagenomes.</title>
        <authorList>
            <person name="Kawai M."/>
            <person name="Futagami T."/>
            <person name="Toyoda A."/>
            <person name="Takaki Y."/>
            <person name="Nishi S."/>
            <person name="Hori S."/>
            <person name="Arai W."/>
            <person name="Tsubouchi T."/>
            <person name="Morono Y."/>
            <person name="Uchiyama I."/>
            <person name="Ito T."/>
            <person name="Fujiyama A."/>
            <person name="Inagaki F."/>
            <person name="Takami H."/>
        </authorList>
    </citation>
    <scope>NUCLEOTIDE SEQUENCE</scope>
    <source>
        <strain evidence="5">Expedition CK06-06</strain>
    </source>
</reference>
<proteinExistence type="inferred from homology"/>
<gene>
    <name evidence="5" type="ORF">S06H3_04362</name>
</gene>
<dbReference type="Gene3D" id="3.30.230.10">
    <property type="match status" value="1"/>
</dbReference>
<keyword evidence="3" id="KW-0687">Ribonucleoprotein</keyword>
<comment type="similarity">
    <text evidence="1">Belongs to the universal ribosomal protein uS9 family.</text>
</comment>
<dbReference type="GO" id="GO:0006412">
    <property type="term" value="P:translation"/>
    <property type="evidence" value="ECO:0007669"/>
    <property type="project" value="InterPro"/>
</dbReference>
<feature type="compositionally biased region" description="Basic residues" evidence="4">
    <location>
        <begin position="7"/>
        <end position="40"/>
    </location>
</feature>
<keyword evidence="2" id="KW-0689">Ribosomal protein</keyword>
<evidence type="ECO:0000313" key="5">
    <source>
        <dbReference type="EMBL" id="GAH97196.1"/>
    </source>
</evidence>
<evidence type="ECO:0000256" key="1">
    <source>
        <dbReference type="ARBA" id="ARBA00005251"/>
    </source>
</evidence>
<dbReference type="GO" id="GO:0022627">
    <property type="term" value="C:cytosolic small ribosomal subunit"/>
    <property type="evidence" value="ECO:0007669"/>
    <property type="project" value="TreeGrafter"/>
</dbReference>
<dbReference type="PANTHER" id="PTHR21569">
    <property type="entry name" value="RIBOSOMAL PROTEIN S9"/>
    <property type="match status" value="1"/>
</dbReference>
<accession>X1JR33</accession>
<dbReference type="InterPro" id="IPR023035">
    <property type="entry name" value="Ribosomal_uS9_bac/plastid"/>
</dbReference>